<reference evidence="7 8" key="1">
    <citation type="submission" date="2016-08" db="EMBL/GenBank/DDBJ databases">
        <title>Genomes of anaerobic fungi encode conserved fungal cellulosomes for biomass hydrolysis.</title>
        <authorList>
            <consortium name="DOE Joint Genome Institute"/>
            <person name="Haitjema C.H."/>
            <person name="Gilmore S.P."/>
            <person name="Henske J.K."/>
            <person name="Solomon K.V."/>
            <person name="De Groot R."/>
            <person name="Kuo A."/>
            <person name="Mondo S.J."/>
            <person name="Salamov A.A."/>
            <person name="Labutti K."/>
            <person name="Zhao Z."/>
            <person name="Chiniquy J."/>
            <person name="Barry K."/>
            <person name="Brewer H.M."/>
            <person name="Purvine S.O."/>
            <person name="Wright A.T."/>
            <person name="Boxma B."/>
            <person name="Van Alen T."/>
            <person name="Hackstein J.H."/>
            <person name="Baker S.E."/>
            <person name="Grigoriev I.V."/>
            <person name="O'Malley M.A."/>
        </authorList>
    </citation>
    <scope>NUCLEOTIDE SEQUENCE [LARGE SCALE GENOMIC DNA]</scope>
    <source>
        <strain evidence="8">finn</strain>
    </source>
</reference>
<evidence type="ECO:0000256" key="1">
    <source>
        <dbReference type="ARBA" id="ARBA00004430"/>
    </source>
</evidence>
<dbReference type="GO" id="GO:0005930">
    <property type="term" value="C:axoneme"/>
    <property type="evidence" value="ECO:0007669"/>
    <property type="project" value="UniProtKB-SubCell"/>
</dbReference>
<proteinExistence type="inferred from homology"/>
<dbReference type="PANTHER" id="PTHR31078:SF1">
    <property type="entry name" value="CILIA- AND FLAGELLA-ASSOCIATED PROTEIN 300"/>
    <property type="match status" value="1"/>
</dbReference>
<comment type="similarity">
    <text evidence="2">Belongs to the CFAP300 family.</text>
</comment>
<sequence length="281" mass="33624">MITEIEPQSQETNQIEIENALKTKGEKVQFNFTHLPNAKFPGFCSKETKEYFEKWGFSGHTYVERFSYDKYFQSYQINTFLQNFFNNPEVRSVLKVYGSLDQWGHLGEVKNIQFEELNKTVTSLDFFDKLEQNRIIRSDGTIIKCFDEYTDHFIVSDELRKCILMPEFETYDIFSEEDRKEFLFHIFQTLVLGGIICQYEDEIQKYFDISKVLYKDFVRVTRDSKTKKLNILSMVYKINDLESSLSPLFPIDHPQNFMYLTIDPLNRYVTIWYHASDNYYQ</sequence>
<evidence type="ECO:0000256" key="6">
    <source>
        <dbReference type="ARBA" id="ARBA00023273"/>
    </source>
</evidence>
<evidence type="ECO:0000256" key="4">
    <source>
        <dbReference type="ARBA" id="ARBA00022490"/>
    </source>
</evidence>
<reference evidence="7 8" key="2">
    <citation type="submission" date="2016-08" db="EMBL/GenBank/DDBJ databases">
        <title>Pervasive Adenine N6-methylation of Active Genes in Fungi.</title>
        <authorList>
            <consortium name="DOE Joint Genome Institute"/>
            <person name="Mondo S.J."/>
            <person name="Dannebaum R.O."/>
            <person name="Kuo R.C."/>
            <person name="Labutti K."/>
            <person name="Haridas S."/>
            <person name="Kuo A."/>
            <person name="Salamov A."/>
            <person name="Ahrendt S.R."/>
            <person name="Lipzen A."/>
            <person name="Sullivan W."/>
            <person name="Andreopoulos W.B."/>
            <person name="Clum A."/>
            <person name="Lindquist E."/>
            <person name="Daum C."/>
            <person name="Ramamoorthy G.K."/>
            <person name="Gryganskyi A."/>
            <person name="Culley D."/>
            <person name="Magnuson J.K."/>
            <person name="James T.Y."/>
            <person name="O'Malley M.A."/>
            <person name="Stajich J.E."/>
            <person name="Spatafora J.W."/>
            <person name="Visel A."/>
            <person name="Grigoriev I.V."/>
        </authorList>
    </citation>
    <scope>NUCLEOTIDE SEQUENCE [LARGE SCALE GENOMIC DNA]</scope>
    <source>
        <strain evidence="8">finn</strain>
    </source>
</reference>
<dbReference type="EMBL" id="MCFH01000005">
    <property type="protein sequence ID" value="ORX57928.1"/>
    <property type="molecule type" value="Genomic_DNA"/>
</dbReference>
<dbReference type="Proteomes" id="UP000193719">
    <property type="component" value="Unassembled WGS sequence"/>
</dbReference>
<keyword evidence="4" id="KW-0963">Cytoplasm</keyword>
<evidence type="ECO:0000256" key="2">
    <source>
        <dbReference type="ARBA" id="ARBA00009205"/>
    </source>
</evidence>
<dbReference type="Pfam" id="PF14926">
    <property type="entry name" value="CFAP300"/>
    <property type="match status" value="1"/>
</dbReference>
<evidence type="ECO:0000256" key="5">
    <source>
        <dbReference type="ARBA" id="ARBA00023212"/>
    </source>
</evidence>
<dbReference type="InterPro" id="IPR029416">
    <property type="entry name" value="CFAP300"/>
</dbReference>
<dbReference type="PANTHER" id="PTHR31078">
    <property type="entry name" value="CILIA- AND FLAGELLA-ASSOCIATED PROTEIN 300"/>
    <property type="match status" value="1"/>
</dbReference>
<keyword evidence="8" id="KW-1185">Reference proteome</keyword>
<evidence type="ECO:0000313" key="7">
    <source>
        <dbReference type="EMBL" id="ORX57928.1"/>
    </source>
</evidence>
<organism evidence="7 8">
    <name type="scientific">Piromyces finnis</name>
    <dbReference type="NCBI Taxonomy" id="1754191"/>
    <lineage>
        <taxon>Eukaryota</taxon>
        <taxon>Fungi</taxon>
        <taxon>Fungi incertae sedis</taxon>
        <taxon>Chytridiomycota</taxon>
        <taxon>Chytridiomycota incertae sedis</taxon>
        <taxon>Neocallimastigomycetes</taxon>
        <taxon>Neocallimastigales</taxon>
        <taxon>Neocallimastigaceae</taxon>
        <taxon>Piromyces</taxon>
    </lineage>
</organism>
<evidence type="ECO:0000313" key="8">
    <source>
        <dbReference type="Proteomes" id="UP000193719"/>
    </source>
</evidence>
<keyword evidence="5" id="KW-0206">Cytoskeleton</keyword>
<evidence type="ECO:0000256" key="3">
    <source>
        <dbReference type="ARBA" id="ARBA00022174"/>
    </source>
</evidence>
<gene>
    <name evidence="7" type="ORF">BCR36DRAFT_344819</name>
</gene>
<comment type="subcellular location">
    <subcellularLocation>
        <location evidence="1">Cytoplasm</location>
        <location evidence="1">Cytoskeleton</location>
        <location evidence="1">Cilium axoneme</location>
    </subcellularLocation>
</comment>
<name>A0A1Y1VKM7_9FUNG</name>
<comment type="caution">
    <text evidence="7">The sequence shown here is derived from an EMBL/GenBank/DDBJ whole genome shotgun (WGS) entry which is preliminary data.</text>
</comment>
<dbReference type="OrthoDB" id="10259249at2759"/>
<protein>
    <recommendedName>
        <fullName evidence="3">Cilia- and flagella-associated protein 300</fullName>
    </recommendedName>
</protein>
<dbReference type="AlphaFoldDB" id="A0A1Y1VKM7"/>
<accession>A0A1Y1VKM7</accession>
<keyword evidence="6" id="KW-0966">Cell projection</keyword>
<dbReference type="STRING" id="1754191.A0A1Y1VKM7"/>